<gene>
    <name evidence="1" type="ORF">CKAN_01733500</name>
</gene>
<keyword evidence="1" id="KW-0808">Transferase</keyword>
<keyword evidence="2" id="KW-1185">Reference proteome</keyword>
<evidence type="ECO:0000313" key="1">
    <source>
        <dbReference type="EMBL" id="RWR88336.1"/>
    </source>
</evidence>
<reference evidence="1 2" key="1">
    <citation type="journal article" date="2019" name="Nat. Plants">
        <title>Stout camphor tree genome fills gaps in understanding of flowering plant genome evolution.</title>
        <authorList>
            <person name="Chaw S.M."/>
            <person name="Liu Y.C."/>
            <person name="Wu Y.W."/>
            <person name="Wang H.Y."/>
            <person name="Lin C.I."/>
            <person name="Wu C.S."/>
            <person name="Ke H.M."/>
            <person name="Chang L.Y."/>
            <person name="Hsu C.Y."/>
            <person name="Yang H.T."/>
            <person name="Sudianto E."/>
            <person name="Hsu M.H."/>
            <person name="Wu K.P."/>
            <person name="Wang L.N."/>
            <person name="Leebens-Mack J.H."/>
            <person name="Tsai I.J."/>
        </authorList>
    </citation>
    <scope>NUCLEOTIDE SEQUENCE [LARGE SCALE GENOMIC DNA]</scope>
    <source>
        <strain evidence="2">cv. Chaw 1501</strain>
        <tissue evidence="1">Young leaves</tissue>
    </source>
</reference>
<name>A0A3S3MRE2_9MAGN</name>
<dbReference type="Proteomes" id="UP000283530">
    <property type="component" value="Unassembled WGS sequence"/>
</dbReference>
<protein>
    <submittedName>
        <fullName evidence="1">O-fucosyltransferase 20-like protein</fullName>
    </submittedName>
</protein>
<dbReference type="GO" id="GO:0016757">
    <property type="term" value="F:glycosyltransferase activity"/>
    <property type="evidence" value="ECO:0007669"/>
    <property type="project" value="UniProtKB-KW"/>
</dbReference>
<organism evidence="1 2">
    <name type="scientific">Cinnamomum micranthum f. kanehirae</name>
    <dbReference type="NCBI Taxonomy" id="337451"/>
    <lineage>
        <taxon>Eukaryota</taxon>
        <taxon>Viridiplantae</taxon>
        <taxon>Streptophyta</taxon>
        <taxon>Embryophyta</taxon>
        <taxon>Tracheophyta</taxon>
        <taxon>Spermatophyta</taxon>
        <taxon>Magnoliopsida</taxon>
        <taxon>Magnoliidae</taxon>
        <taxon>Laurales</taxon>
        <taxon>Lauraceae</taxon>
        <taxon>Cinnamomum</taxon>
    </lineage>
</organism>
<proteinExistence type="predicted"/>
<evidence type="ECO:0000313" key="2">
    <source>
        <dbReference type="Proteomes" id="UP000283530"/>
    </source>
</evidence>
<sequence length="80" mass="9178">MLALSSGMPQRFLISHDFGNHLSEISDILDLEHFKRTLANDVRIVSSLPSTHLRSRPVGEKRTPLHVSPEWIRSRYLKAD</sequence>
<dbReference type="AlphaFoldDB" id="A0A3S3MRE2"/>
<comment type="caution">
    <text evidence="1">The sequence shown here is derived from an EMBL/GenBank/DDBJ whole genome shotgun (WGS) entry which is preliminary data.</text>
</comment>
<accession>A0A3S3MRE2</accession>
<keyword evidence="1" id="KW-0328">Glycosyltransferase</keyword>
<dbReference type="EMBL" id="QPKB01000007">
    <property type="protein sequence ID" value="RWR88336.1"/>
    <property type="molecule type" value="Genomic_DNA"/>
</dbReference>
<dbReference type="OrthoDB" id="1719705at2759"/>